<dbReference type="PANTHER" id="PTHR42973">
    <property type="entry name" value="BINDING OXIDOREDUCTASE, PUTATIVE (AFU_ORTHOLOGUE AFUA_1G17690)-RELATED"/>
    <property type="match status" value="1"/>
</dbReference>
<dbReference type="InterPro" id="IPR036318">
    <property type="entry name" value="FAD-bd_PCMH-like_sf"/>
</dbReference>
<dbReference type="Gene3D" id="3.30.465.10">
    <property type="match status" value="1"/>
</dbReference>
<dbReference type="PROSITE" id="PS00862">
    <property type="entry name" value="OX2_COVAL_FAD"/>
    <property type="match status" value="1"/>
</dbReference>
<comment type="caution">
    <text evidence="7">The sequence shown here is derived from an EMBL/GenBank/DDBJ whole genome shotgun (WGS) entry which is preliminary data.</text>
</comment>
<evidence type="ECO:0000313" key="7">
    <source>
        <dbReference type="EMBL" id="NNJ29883.1"/>
    </source>
</evidence>
<protein>
    <submittedName>
        <fullName evidence="7">FAD-binding oxidoreductase</fullName>
    </submittedName>
</protein>
<dbReference type="InterPro" id="IPR006093">
    <property type="entry name" value="Oxy_OxRdtase_FAD_BS"/>
</dbReference>
<sequence>MLVIKVSLYKDGLTGVIITPCQKEYEKARQEWNRAFQKFPEVIVYCSQISDIQNAVHYARRYEMGIRIRSGGHHYQGYSTGNGVLVIDVSPMKDIRLSDSGKCVVMESGVQNREVYDFLGEKGYPFPGGTCPTVGAAGYTLGGGWGYSSRFLGLGCDSLKAVEIVNYEGKILTADETCNQELFWALRGAGGGNFGVVTSLKFQLPPRITSVTLVDLEYIKPGLEEMAGFLGVWQKWLVGLDPRITMNISMYNSPQDGLGIFGRGLFYGSAGEAAGILNSFERDGAVLSYEELSFFEAMEKIQSTYPDSEKFQSTGRFVQRMYGAKERIQIAGLIAERAEGSVYAAVTVYALGGKIREVSPVSTAYFYRNASYIMGIQSVWENDCYGEINRQWLYPRFQYLKSITEGSYINFPYNRLTDYEKEYYGGNVCRLRQTESRYDPYHVFSFPQAIT</sequence>
<evidence type="ECO:0000256" key="5">
    <source>
        <dbReference type="ARBA" id="ARBA00023002"/>
    </source>
</evidence>
<dbReference type="InterPro" id="IPR012951">
    <property type="entry name" value="BBE"/>
</dbReference>
<feature type="domain" description="FAD-binding PCMH-type" evidence="6">
    <location>
        <begin position="36"/>
        <end position="207"/>
    </location>
</feature>
<comment type="similarity">
    <text evidence="2">Belongs to the oxygen-dependent FAD-linked oxidoreductase family.</text>
</comment>
<dbReference type="EMBL" id="JAAOXG010000018">
    <property type="protein sequence ID" value="NNJ29883.1"/>
    <property type="molecule type" value="Genomic_DNA"/>
</dbReference>
<proteinExistence type="inferred from homology"/>
<accession>A0ABX1VNV7</accession>
<evidence type="ECO:0000256" key="2">
    <source>
        <dbReference type="ARBA" id="ARBA00005466"/>
    </source>
</evidence>
<comment type="cofactor">
    <cofactor evidence="1">
        <name>FAD</name>
        <dbReference type="ChEBI" id="CHEBI:57692"/>
    </cofactor>
</comment>
<dbReference type="Pfam" id="PF08031">
    <property type="entry name" value="BBE"/>
    <property type="match status" value="1"/>
</dbReference>
<keyword evidence="5" id="KW-0560">Oxidoreductase</keyword>
<reference evidence="7 8" key="1">
    <citation type="submission" date="2020-03" db="EMBL/GenBank/DDBJ databases">
        <title>Genome Sequence of industrial isolate, B5A.</title>
        <authorList>
            <person name="Sharma S."/>
            <person name="Patil P.B."/>
            <person name="Korpole S."/>
        </authorList>
    </citation>
    <scope>NUCLEOTIDE SEQUENCE [LARGE SCALE GENOMIC DNA]</scope>
    <source>
        <strain evidence="7 8">PI-S10-B5A</strain>
    </source>
</reference>
<dbReference type="InterPro" id="IPR016166">
    <property type="entry name" value="FAD-bd_PCMH"/>
</dbReference>
<dbReference type="PROSITE" id="PS51387">
    <property type="entry name" value="FAD_PCMH"/>
    <property type="match status" value="1"/>
</dbReference>
<evidence type="ECO:0000256" key="1">
    <source>
        <dbReference type="ARBA" id="ARBA00001974"/>
    </source>
</evidence>
<keyword evidence="3" id="KW-0285">Flavoprotein</keyword>
<dbReference type="Proteomes" id="UP000539052">
    <property type="component" value="Unassembled WGS sequence"/>
</dbReference>
<dbReference type="InterPro" id="IPR050416">
    <property type="entry name" value="FAD-linked_Oxidoreductase"/>
</dbReference>
<name>A0ABX1VNV7_9FIRM</name>
<dbReference type="InterPro" id="IPR006094">
    <property type="entry name" value="Oxid_FAD_bind_N"/>
</dbReference>
<evidence type="ECO:0000259" key="6">
    <source>
        <dbReference type="PROSITE" id="PS51387"/>
    </source>
</evidence>
<keyword evidence="4" id="KW-0274">FAD</keyword>
<dbReference type="Pfam" id="PF01565">
    <property type="entry name" value="FAD_binding_4"/>
    <property type="match status" value="1"/>
</dbReference>
<evidence type="ECO:0000256" key="3">
    <source>
        <dbReference type="ARBA" id="ARBA00022630"/>
    </source>
</evidence>
<keyword evidence="8" id="KW-1185">Reference proteome</keyword>
<dbReference type="InterPro" id="IPR016169">
    <property type="entry name" value="FAD-bd_PCMH_sub2"/>
</dbReference>
<dbReference type="SUPFAM" id="SSF56176">
    <property type="entry name" value="FAD-binding/transporter-associated domain-like"/>
    <property type="match status" value="1"/>
</dbReference>
<evidence type="ECO:0000256" key="4">
    <source>
        <dbReference type="ARBA" id="ARBA00022827"/>
    </source>
</evidence>
<dbReference type="Gene3D" id="3.40.462.20">
    <property type="match status" value="1"/>
</dbReference>
<dbReference type="PANTHER" id="PTHR42973:SF39">
    <property type="entry name" value="FAD-BINDING PCMH-TYPE DOMAIN-CONTAINING PROTEIN"/>
    <property type="match status" value="1"/>
</dbReference>
<gene>
    <name evidence="7" type="ORF">G9470_08780</name>
</gene>
<organism evidence="7 8">
    <name type="scientific">Lacrimispora defluvii</name>
    <dbReference type="NCBI Taxonomy" id="2719233"/>
    <lineage>
        <taxon>Bacteria</taxon>
        <taxon>Bacillati</taxon>
        <taxon>Bacillota</taxon>
        <taxon>Clostridia</taxon>
        <taxon>Lachnospirales</taxon>
        <taxon>Lachnospiraceae</taxon>
        <taxon>Lacrimispora</taxon>
    </lineage>
</organism>
<evidence type="ECO:0000313" key="8">
    <source>
        <dbReference type="Proteomes" id="UP000539052"/>
    </source>
</evidence>